<dbReference type="NCBIfam" id="NF033563">
    <property type="entry name" value="transpos_IS30"/>
    <property type="match status" value="1"/>
</dbReference>
<dbReference type="GO" id="GO:0032196">
    <property type="term" value="P:transposition"/>
    <property type="evidence" value="ECO:0007669"/>
    <property type="project" value="TreeGrafter"/>
</dbReference>
<gene>
    <name evidence="3" type="ordered locus">MLP_40240</name>
</gene>
<organism evidence="3 4">
    <name type="scientific">Microlunatus phosphovorus (strain ATCC 700054 / DSM 10555 / JCM 9379 / NBRC 101784 / NCIMB 13414 / VKM Ac-1990 / NM-1)</name>
    <dbReference type="NCBI Taxonomy" id="1032480"/>
    <lineage>
        <taxon>Bacteria</taxon>
        <taxon>Bacillati</taxon>
        <taxon>Actinomycetota</taxon>
        <taxon>Actinomycetes</taxon>
        <taxon>Propionibacteriales</taxon>
        <taxon>Propionibacteriaceae</taxon>
        <taxon>Microlunatus</taxon>
    </lineage>
</organism>
<dbReference type="eggNOG" id="COG2826">
    <property type="taxonomic scope" value="Bacteria"/>
</dbReference>
<dbReference type="Proteomes" id="UP000007947">
    <property type="component" value="Chromosome"/>
</dbReference>
<dbReference type="PANTHER" id="PTHR10948:SF23">
    <property type="entry name" value="TRANSPOSASE INSI FOR INSERTION SEQUENCE ELEMENT IS30A-RELATED"/>
    <property type="match status" value="1"/>
</dbReference>
<feature type="region of interest" description="Disordered" evidence="1">
    <location>
        <begin position="1"/>
        <end position="24"/>
    </location>
</feature>
<evidence type="ECO:0000259" key="2">
    <source>
        <dbReference type="PROSITE" id="PS50994"/>
    </source>
</evidence>
<feature type="region of interest" description="Disordered" evidence="1">
    <location>
        <begin position="96"/>
        <end position="122"/>
    </location>
</feature>
<dbReference type="GO" id="GO:0005829">
    <property type="term" value="C:cytosol"/>
    <property type="evidence" value="ECO:0007669"/>
    <property type="project" value="TreeGrafter"/>
</dbReference>
<dbReference type="GO" id="GO:0015074">
    <property type="term" value="P:DNA integration"/>
    <property type="evidence" value="ECO:0007669"/>
    <property type="project" value="InterPro"/>
</dbReference>
<sequence length="281" mass="31384">MLNYCPAKADARAEAGRRRPKTSKLASCPRLRAEVQTRLKKRHSPQQIAARLKVAFPDDAEMWVSHETVYRGLYIQGKGALARELTKCLRTGRQLRKPRRPRVEATPRCGGVSISERPPAAEDRAVPGHWEGDLILGAHNGSAIATIVERRSRFMLLAHLPTDHTAASVAAAVAAQLKQLPDQLKAQTLTWDQGIEMANHAQLAIDADVKIFFCDPASPWQRPTNENHNGLLRQYFPKGTDLSVHDPEELAFVAAEINDRPRKVLGWKTPREVFYDTLRAA</sequence>
<evidence type="ECO:0000313" key="4">
    <source>
        <dbReference type="Proteomes" id="UP000007947"/>
    </source>
</evidence>
<dbReference type="AlphaFoldDB" id="F5XR16"/>
<feature type="domain" description="Integrase catalytic" evidence="2">
    <location>
        <begin position="114"/>
        <end position="278"/>
    </location>
</feature>
<dbReference type="HOGENOM" id="CLU_035706_0_0_11"/>
<accession>F5XR16</accession>
<dbReference type="InterPro" id="IPR001584">
    <property type="entry name" value="Integrase_cat-core"/>
</dbReference>
<reference evidence="3 4" key="1">
    <citation type="submission" date="2011-05" db="EMBL/GenBank/DDBJ databases">
        <title>Whole genome sequence of Microlunatus phosphovorus NM-1.</title>
        <authorList>
            <person name="Hosoyama A."/>
            <person name="Sasaki K."/>
            <person name="Harada T."/>
            <person name="Igarashi R."/>
            <person name="Kawakoshi A."/>
            <person name="Sasagawa M."/>
            <person name="Fukada J."/>
            <person name="Nakamura S."/>
            <person name="Katano Y."/>
            <person name="Hanada S."/>
            <person name="Kamagata Y."/>
            <person name="Nakamura N."/>
            <person name="Yamazaki S."/>
            <person name="Fujita N."/>
        </authorList>
    </citation>
    <scope>NUCLEOTIDE SEQUENCE [LARGE SCALE GENOMIC DNA]</scope>
    <source>
        <strain evidence="4">ATCC 700054 / DSM 10555 / JCM 9379 / NBRC 101784 / NCIMB 13414 / VKM Ac-1990 / NM-1</strain>
    </source>
</reference>
<evidence type="ECO:0000313" key="3">
    <source>
        <dbReference type="EMBL" id="BAK37038.1"/>
    </source>
</evidence>
<proteinExistence type="predicted"/>
<dbReference type="Gene3D" id="3.30.420.10">
    <property type="entry name" value="Ribonuclease H-like superfamily/Ribonuclease H"/>
    <property type="match status" value="1"/>
</dbReference>
<evidence type="ECO:0000256" key="1">
    <source>
        <dbReference type="SAM" id="MobiDB-lite"/>
    </source>
</evidence>
<dbReference type="SUPFAM" id="SSF53098">
    <property type="entry name" value="Ribonuclease H-like"/>
    <property type="match status" value="1"/>
</dbReference>
<dbReference type="EMBL" id="AP012204">
    <property type="protein sequence ID" value="BAK37038.1"/>
    <property type="molecule type" value="Genomic_DNA"/>
</dbReference>
<dbReference type="Pfam" id="PF00665">
    <property type="entry name" value="rve"/>
    <property type="match status" value="1"/>
</dbReference>
<dbReference type="STRING" id="1032480.MLP_40240"/>
<dbReference type="InterPro" id="IPR012337">
    <property type="entry name" value="RNaseH-like_sf"/>
</dbReference>
<dbReference type="InterPro" id="IPR036397">
    <property type="entry name" value="RNaseH_sf"/>
</dbReference>
<dbReference type="PANTHER" id="PTHR10948">
    <property type="entry name" value="TRANSPOSASE"/>
    <property type="match status" value="1"/>
</dbReference>
<dbReference type="InterPro" id="IPR051917">
    <property type="entry name" value="Transposase-Integrase"/>
</dbReference>
<dbReference type="InterPro" id="IPR053392">
    <property type="entry name" value="Transposase_IS30-like"/>
</dbReference>
<name>F5XR16_MICPN</name>
<protein>
    <submittedName>
        <fullName evidence="3">Putative transposase</fullName>
    </submittedName>
</protein>
<dbReference type="PROSITE" id="PS50994">
    <property type="entry name" value="INTEGRASE"/>
    <property type="match status" value="1"/>
</dbReference>
<keyword evidence="4" id="KW-1185">Reference proteome</keyword>
<dbReference type="KEGG" id="mph:MLP_40240"/>
<dbReference type="GO" id="GO:0003676">
    <property type="term" value="F:nucleic acid binding"/>
    <property type="evidence" value="ECO:0007669"/>
    <property type="project" value="InterPro"/>
</dbReference>
<dbReference type="GO" id="GO:0004803">
    <property type="term" value="F:transposase activity"/>
    <property type="evidence" value="ECO:0007669"/>
    <property type="project" value="TreeGrafter"/>
</dbReference>